<evidence type="ECO:0000256" key="1">
    <source>
        <dbReference type="ARBA" id="ARBA00004637"/>
    </source>
</evidence>
<dbReference type="AlphaFoldDB" id="A0A061S0M1"/>
<organism evidence="13">
    <name type="scientific">Tetraselmis sp. GSL018</name>
    <dbReference type="NCBI Taxonomy" id="582737"/>
    <lineage>
        <taxon>Eukaryota</taxon>
        <taxon>Viridiplantae</taxon>
        <taxon>Chlorophyta</taxon>
        <taxon>core chlorophytes</taxon>
        <taxon>Chlorodendrophyceae</taxon>
        <taxon>Chlorodendrales</taxon>
        <taxon>Chlorodendraceae</taxon>
        <taxon>Tetraselmis</taxon>
    </lineage>
</organism>
<keyword evidence="5" id="KW-0999">Mitochondrion inner membrane</keyword>
<keyword evidence="7" id="KW-0809">Transit peptide</keyword>
<accession>A0A061S0M1</accession>
<dbReference type="Pfam" id="PF07992">
    <property type="entry name" value="Pyr_redox_2"/>
    <property type="match status" value="1"/>
</dbReference>
<evidence type="ECO:0000256" key="3">
    <source>
        <dbReference type="ARBA" id="ARBA00012637"/>
    </source>
</evidence>
<keyword evidence="5" id="KW-0496">Mitochondrion</keyword>
<evidence type="ECO:0000259" key="12">
    <source>
        <dbReference type="PROSITE" id="PS50222"/>
    </source>
</evidence>
<dbReference type="EMBL" id="GBEZ01009014">
    <property type="protein sequence ID" value="JAC76554.1"/>
    <property type="molecule type" value="Transcribed_RNA"/>
</dbReference>
<evidence type="ECO:0000256" key="11">
    <source>
        <dbReference type="ARBA" id="ARBA00049010"/>
    </source>
</evidence>
<dbReference type="SUPFAM" id="SSF51905">
    <property type="entry name" value="FAD/NAD(P)-binding domain"/>
    <property type="match status" value="2"/>
</dbReference>
<dbReference type="Pfam" id="PF22366">
    <property type="entry name" value="NDH2_C"/>
    <property type="match status" value="1"/>
</dbReference>
<evidence type="ECO:0000256" key="8">
    <source>
        <dbReference type="ARBA" id="ARBA00023002"/>
    </source>
</evidence>
<comment type="catalytic activity">
    <reaction evidence="10">
        <text>a quinone + NADH + H(+) = a quinol + NAD(+)</text>
        <dbReference type="Rhea" id="RHEA:46160"/>
        <dbReference type="ChEBI" id="CHEBI:15378"/>
        <dbReference type="ChEBI" id="CHEBI:24646"/>
        <dbReference type="ChEBI" id="CHEBI:57540"/>
        <dbReference type="ChEBI" id="CHEBI:57945"/>
        <dbReference type="ChEBI" id="CHEBI:132124"/>
        <dbReference type="EC" id="1.6.5.9"/>
    </reaction>
</comment>
<dbReference type="InterPro" id="IPR045024">
    <property type="entry name" value="NDH-2"/>
</dbReference>
<evidence type="ECO:0000313" key="14">
    <source>
        <dbReference type="EMBL" id="JAC83098.1"/>
    </source>
</evidence>
<proteinExistence type="inferred from homology"/>
<sequence length="632" mass="68893">MISGPAFTAASSSKSNASLCLAQDVGRPSRRCFCNQHLAAKVERKSLPKRTTRGNFKFSPVAAVIDKESLEASYKPSEQLAQSASTPTEVPKVVVLGSGWAAMSFIKQLSKTAASKYDITVVSPRNYFLYTPLLPAVATGTCEDRSIVEPVRNFVHGKAKYFEAECKQVDVAQKQITACYKKDSEAPGECFDIPYDILVVAVGSTRNTFGCPGVEEHCMFLKSIDDAHRLRSKISECFERAAVPCATEEEKQRLLSFVVVGGGPTGVEVAAELHDMVDEDMKRLYPELMRYVRIRLVENKDHVLGTYNRTISEYTAKQFERSGIELVVNNRVKAVEASSVQVSNSKTGEMQHIEYGACVWATGINTNPLIRQIQADLPEGSQGNGRFLVTDKYLRVRGSGGSIFCLGDAGSVTQEQAHAHAAELFREGDANGDGKLQLKELRDILLKGSKEFPQLADYAHFLDGKAGSLRLDLLAKKAISGIRGKQDTMSEALLGGLSMSSELSLEEFEGLLQKIDESLRGLPATAQVANQEGGYLAKIFGTAVVEPEADLSTLPGFEYKHKGSLAYVGEDNAVLDQPLLGTLLGKGAGIVWKGFETYGQLSTRNRVLVALDWFRAKVFGRDISNINSSRSG</sequence>
<comment type="catalytic activity">
    <reaction evidence="11">
        <text>a ubiquinone + NADH + H(+) = a ubiquinol + NAD(+)</text>
        <dbReference type="Rhea" id="RHEA:23152"/>
        <dbReference type="Rhea" id="RHEA-COMP:9565"/>
        <dbReference type="Rhea" id="RHEA-COMP:9566"/>
        <dbReference type="ChEBI" id="CHEBI:15378"/>
        <dbReference type="ChEBI" id="CHEBI:16389"/>
        <dbReference type="ChEBI" id="CHEBI:17976"/>
        <dbReference type="ChEBI" id="CHEBI:57540"/>
        <dbReference type="ChEBI" id="CHEBI:57945"/>
    </reaction>
</comment>
<dbReference type="PROSITE" id="PS50222">
    <property type="entry name" value="EF_HAND_2"/>
    <property type="match status" value="1"/>
</dbReference>
<evidence type="ECO:0000256" key="5">
    <source>
        <dbReference type="ARBA" id="ARBA00022792"/>
    </source>
</evidence>
<dbReference type="Gene3D" id="3.50.50.100">
    <property type="match status" value="2"/>
</dbReference>
<dbReference type="EC" id="1.6.5.9" evidence="3"/>
<dbReference type="InterPro" id="IPR002048">
    <property type="entry name" value="EF_hand_dom"/>
</dbReference>
<protein>
    <recommendedName>
        <fullName evidence="3">NADH:ubiquinone reductase (non-electrogenic)</fullName>
        <ecNumber evidence="3">1.6.5.9</ecNumber>
    </recommendedName>
</protein>
<dbReference type="PANTHER" id="PTHR43706">
    <property type="entry name" value="NADH DEHYDROGENASE"/>
    <property type="match status" value="1"/>
</dbReference>
<gene>
    <name evidence="13" type="primary">NDH1</name>
    <name evidence="13" type="ORF">TSPGSL018_19858</name>
    <name evidence="14" type="ORF">TSPGSL018_4177</name>
</gene>
<evidence type="ECO:0000256" key="4">
    <source>
        <dbReference type="ARBA" id="ARBA00022630"/>
    </source>
</evidence>
<keyword evidence="4" id="KW-0285">Flavoprotein</keyword>
<dbReference type="InterPro" id="IPR023753">
    <property type="entry name" value="FAD/NAD-binding_dom"/>
</dbReference>
<name>A0A061S0M1_9CHLO</name>
<keyword evidence="6" id="KW-0274">FAD</keyword>
<evidence type="ECO:0000256" key="7">
    <source>
        <dbReference type="ARBA" id="ARBA00022946"/>
    </source>
</evidence>
<feature type="domain" description="EF-hand" evidence="12">
    <location>
        <begin position="416"/>
        <end position="451"/>
    </location>
</feature>
<keyword evidence="9" id="KW-0520">NAD</keyword>
<dbReference type="InterPro" id="IPR018247">
    <property type="entry name" value="EF_Hand_1_Ca_BS"/>
</dbReference>
<dbReference type="GO" id="GO:0005743">
    <property type="term" value="C:mitochondrial inner membrane"/>
    <property type="evidence" value="ECO:0007669"/>
    <property type="project" value="UniProtKB-SubCell"/>
</dbReference>
<dbReference type="InterPro" id="IPR054585">
    <property type="entry name" value="NDH2-like_C"/>
</dbReference>
<evidence type="ECO:0000256" key="9">
    <source>
        <dbReference type="ARBA" id="ARBA00023027"/>
    </source>
</evidence>
<dbReference type="GO" id="GO:0005509">
    <property type="term" value="F:calcium ion binding"/>
    <property type="evidence" value="ECO:0007669"/>
    <property type="project" value="InterPro"/>
</dbReference>
<keyword evidence="8" id="KW-0560">Oxidoreductase</keyword>
<dbReference type="GO" id="GO:0050136">
    <property type="term" value="F:NADH dehydrogenase (quinone) (non-electrogenic) activity"/>
    <property type="evidence" value="ECO:0007669"/>
    <property type="project" value="UniProtKB-EC"/>
</dbReference>
<comment type="similarity">
    <text evidence="2">Belongs to the NADH dehydrogenase family.</text>
</comment>
<evidence type="ECO:0000313" key="13">
    <source>
        <dbReference type="EMBL" id="JAC76554.1"/>
    </source>
</evidence>
<dbReference type="PANTHER" id="PTHR43706:SF47">
    <property type="entry name" value="EXTERNAL NADH-UBIQUINONE OXIDOREDUCTASE 1, MITOCHONDRIAL-RELATED"/>
    <property type="match status" value="1"/>
</dbReference>
<comment type="subcellular location">
    <subcellularLocation>
        <location evidence="1">Mitochondrion inner membrane</location>
        <topology evidence="1">Peripheral membrane protein</topology>
    </subcellularLocation>
</comment>
<evidence type="ECO:0000256" key="10">
    <source>
        <dbReference type="ARBA" id="ARBA00047599"/>
    </source>
</evidence>
<reference evidence="13" key="1">
    <citation type="submission" date="2014-05" db="EMBL/GenBank/DDBJ databases">
        <title>The transcriptome of the halophilic microalga Tetraselmis sp. GSL018 isolated from the Great Salt Lake, Utah.</title>
        <authorList>
            <person name="Jinkerson R.E."/>
            <person name="D'Adamo S."/>
            <person name="Posewitz M.C."/>
        </authorList>
    </citation>
    <scope>NUCLEOTIDE SEQUENCE</scope>
    <source>
        <strain evidence="13">GSL018</strain>
    </source>
</reference>
<dbReference type="PRINTS" id="PR00368">
    <property type="entry name" value="FADPNR"/>
</dbReference>
<keyword evidence="13" id="KW-0830">Ubiquinone</keyword>
<keyword evidence="5" id="KW-0472">Membrane</keyword>
<evidence type="ECO:0000256" key="2">
    <source>
        <dbReference type="ARBA" id="ARBA00005272"/>
    </source>
</evidence>
<evidence type="ECO:0000256" key="6">
    <source>
        <dbReference type="ARBA" id="ARBA00022827"/>
    </source>
</evidence>
<dbReference type="InterPro" id="IPR036188">
    <property type="entry name" value="FAD/NAD-bd_sf"/>
</dbReference>
<dbReference type="PROSITE" id="PS00018">
    <property type="entry name" value="EF_HAND_1"/>
    <property type="match status" value="1"/>
</dbReference>
<dbReference type="EMBL" id="GBEZ01001919">
    <property type="protein sequence ID" value="JAC83098.1"/>
    <property type="molecule type" value="Transcribed_RNA"/>
</dbReference>